<accession>A0ABZ2KGX8</accession>
<feature type="domain" description="Glycosyltransferase subfamily 4-like N-terminal" evidence="4">
    <location>
        <begin position="13"/>
        <end position="132"/>
    </location>
</feature>
<evidence type="ECO:0000259" key="3">
    <source>
        <dbReference type="Pfam" id="PF00534"/>
    </source>
</evidence>
<dbReference type="InterPro" id="IPR001296">
    <property type="entry name" value="Glyco_trans_1"/>
</dbReference>
<evidence type="ECO:0000256" key="2">
    <source>
        <dbReference type="ARBA" id="ARBA00022679"/>
    </source>
</evidence>
<dbReference type="Proteomes" id="UP001379533">
    <property type="component" value="Chromosome"/>
</dbReference>
<gene>
    <name evidence="5" type="ORF">LZC95_13980</name>
</gene>
<dbReference type="Gene3D" id="3.40.50.2000">
    <property type="entry name" value="Glycogen Phosphorylase B"/>
    <property type="match status" value="2"/>
</dbReference>
<organism evidence="5 6">
    <name type="scientific">Pendulispora brunnea</name>
    <dbReference type="NCBI Taxonomy" id="2905690"/>
    <lineage>
        <taxon>Bacteria</taxon>
        <taxon>Pseudomonadati</taxon>
        <taxon>Myxococcota</taxon>
        <taxon>Myxococcia</taxon>
        <taxon>Myxococcales</taxon>
        <taxon>Sorangiineae</taxon>
        <taxon>Pendulisporaceae</taxon>
        <taxon>Pendulispora</taxon>
    </lineage>
</organism>
<evidence type="ECO:0000313" key="6">
    <source>
        <dbReference type="Proteomes" id="UP001379533"/>
    </source>
</evidence>
<protein>
    <submittedName>
        <fullName evidence="5">Glycosyltransferase family 4 protein</fullName>
    </submittedName>
</protein>
<dbReference type="InterPro" id="IPR028098">
    <property type="entry name" value="Glyco_trans_4-like_N"/>
</dbReference>
<evidence type="ECO:0000313" key="5">
    <source>
        <dbReference type="EMBL" id="WXA97937.1"/>
    </source>
</evidence>
<evidence type="ECO:0000259" key="4">
    <source>
        <dbReference type="Pfam" id="PF13439"/>
    </source>
</evidence>
<dbReference type="Pfam" id="PF13439">
    <property type="entry name" value="Glyco_transf_4"/>
    <property type="match status" value="1"/>
</dbReference>
<keyword evidence="6" id="KW-1185">Reference proteome</keyword>
<proteinExistence type="predicted"/>
<dbReference type="PANTHER" id="PTHR12526:SF510">
    <property type="entry name" value="D-INOSITOL 3-PHOSPHATE GLYCOSYLTRANSFERASE"/>
    <property type="match status" value="1"/>
</dbReference>
<sequence length="354" mass="39078">MDPAFALTAEGRLSRELRASGVTLHMLPAVRVRYPWTLLRARRALRKVLKTEHYDVAVCHSPWPLGVFGSTLRSASMPFVFFQHDIAKGTHWVERWAKRKVPDAIVSNSYFTAKSAAHLFPGQSPAVVHCPVRSPAPPVSLAERDAVRRALRKELATDEDSVVVLQVSRLERWKGHSLLVQALGKMRPKAPWTAWIVGGVQREHEQAYFDELRALGERLGVAPRIRWLGQRSDVPALMNAADIFCQPNLGPEPFGIVFIEALGHGLPVVTTSMGAATEIVDSECGVLVPPRDEELASALSKLIDDPEARRALGARGPARARDVSDVKQQMSRLGNVLAAIARRDHSVSTWKEGT</sequence>
<dbReference type="Pfam" id="PF00534">
    <property type="entry name" value="Glycos_transf_1"/>
    <property type="match status" value="1"/>
</dbReference>
<dbReference type="EMBL" id="CP089982">
    <property type="protein sequence ID" value="WXA97937.1"/>
    <property type="molecule type" value="Genomic_DNA"/>
</dbReference>
<keyword evidence="2" id="KW-0808">Transferase</keyword>
<reference evidence="5 6" key="1">
    <citation type="submission" date="2021-12" db="EMBL/GenBank/DDBJ databases">
        <title>Discovery of the Pendulisporaceae a myxobacterial family with distinct sporulation behavior and unique specialized metabolism.</title>
        <authorList>
            <person name="Garcia R."/>
            <person name="Popoff A."/>
            <person name="Bader C.D."/>
            <person name="Loehr J."/>
            <person name="Walesch S."/>
            <person name="Walt C."/>
            <person name="Boldt J."/>
            <person name="Bunk B."/>
            <person name="Haeckl F.J.F.P.J."/>
            <person name="Gunesch A.P."/>
            <person name="Birkelbach J."/>
            <person name="Nuebel U."/>
            <person name="Pietschmann T."/>
            <person name="Bach T."/>
            <person name="Mueller R."/>
        </authorList>
    </citation>
    <scope>NUCLEOTIDE SEQUENCE [LARGE SCALE GENOMIC DNA]</scope>
    <source>
        <strain evidence="5 6">MSr12523</strain>
    </source>
</reference>
<dbReference type="PANTHER" id="PTHR12526">
    <property type="entry name" value="GLYCOSYLTRANSFERASE"/>
    <property type="match status" value="1"/>
</dbReference>
<dbReference type="SUPFAM" id="SSF53756">
    <property type="entry name" value="UDP-Glycosyltransferase/glycogen phosphorylase"/>
    <property type="match status" value="1"/>
</dbReference>
<keyword evidence="1" id="KW-0328">Glycosyltransferase</keyword>
<dbReference type="CDD" id="cd03801">
    <property type="entry name" value="GT4_PimA-like"/>
    <property type="match status" value="1"/>
</dbReference>
<evidence type="ECO:0000256" key="1">
    <source>
        <dbReference type="ARBA" id="ARBA00022676"/>
    </source>
</evidence>
<feature type="domain" description="Glycosyl transferase family 1" evidence="3">
    <location>
        <begin position="148"/>
        <end position="317"/>
    </location>
</feature>
<name>A0ABZ2KGX8_9BACT</name>